<dbReference type="PIRSF" id="PIRSF016636">
    <property type="entry name" value="AlgI_DltB"/>
    <property type="match status" value="1"/>
</dbReference>
<evidence type="ECO:0000256" key="4">
    <source>
        <dbReference type="ARBA" id="ARBA00022679"/>
    </source>
</evidence>
<evidence type="ECO:0000256" key="6">
    <source>
        <dbReference type="ARBA" id="ARBA00022989"/>
    </source>
</evidence>
<feature type="transmembrane region" description="Helical" evidence="10">
    <location>
        <begin position="122"/>
        <end position="143"/>
    </location>
</feature>
<keyword evidence="12" id="KW-1185">Reference proteome</keyword>
<dbReference type="InterPro" id="IPR024194">
    <property type="entry name" value="Ac/AlaTfrase_AlgI/DltB"/>
</dbReference>
<feature type="transmembrane region" description="Helical" evidence="10">
    <location>
        <begin position="6"/>
        <end position="23"/>
    </location>
</feature>
<comment type="similarity">
    <text evidence="2 9">Belongs to the membrane-bound acyltransferase family.</text>
</comment>
<dbReference type="Proteomes" id="UP000249522">
    <property type="component" value="Unassembled WGS sequence"/>
</dbReference>
<evidence type="ECO:0000256" key="9">
    <source>
        <dbReference type="PIRNR" id="PIRNR016636"/>
    </source>
</evidence>
<protein>
    <submittedName>
        <fullName evidence="11">MBOAT family protein</fullName>
    </submittedName>
</protein>
<dbReference type="AlphaFoldDB" id="A0A2W1L5Q8"/>
<feature type="transmembrane region" description="Helical" evidence="10">
    <location>
        <begin position="155"/>
        <end position="173"/>
    </location>
</feature>
<dbReference type="PANTHER" id="PTHR13285">
    <property type="entry name" value="ACYLTRANSFERASE"/>
    <property type="match status" value="1"/>
</dbReference>
<feature type="transmembrane region" description="Helical" evidence="10">
    <location>
        <begin position="82"/>
        <end position="102"/>
    </location>
</feature>
<accession>A0A2W1L5Q8</accession>
<dbReference type="GO" id="GO:0005886">
    <property type="term" value="C:plasma membrane"/>
    <property type="evidence" value="ECO:0007669"/>
    <property type="project" value="UniProtKB-SubCell"/>
</dbReference>
<evidence type="ECO:0000256" key="2">
    <source>
        <dbReference type="ARBA" id="ARBA00010323"/>
    </source>
</evidence>
<name>A0A2W1L5Q8_9BACL</name>
<reference evidence="11 12" key="1">
    <citation type="submission" date="2018-06" db="EMBL/GenBank/DDBJ databases">
        <title>Paenibacillus imtechensis sp. nov.</title>
        <authorList>
            <person name="Pinnaka A.K."/>
            <person name="Singh H."/>
            <person name="Kaur M."/>
        </authorList>
    </citation>
    <scope>NUCLEOTIDE SEQUENCE [LARGE SCALE GENOMIC DNA]</scope>
    <source>
        <strain evidence="11 12">SMB1</strain>
    </source>
</reference>
<dbReference type="PIRSF" id="PIRSF500217">
    <property type="entry name" value="AlgI"/>
    <property type="match status" value="1"/>
</dbReference>
<feature type="transmembrane region" description="Helical" evidence="10">
    <location>
        <begin position="399"/>
        <end position="422"/>
    </location>
</feature>
<evidence type="ECO:0000256" key="10">
    <source>
        <dbReference type="SAM" id="Phobius"/>
    </source>
</evidence>
<feature type="transmembrane region" description="Helical" evidence="10">
    <location>
        <begin position="53"/>
        <end position="70"/>
    </location>
</feature>
<evidence type="ECO:0000256" key="1">
    <source>
        <dbReference type="ARBA" id="ARBA00004651"/>
    </source>
</evidence>
<feature type="transmembrane region" description="Helical" evidence="10">
    <location>
        <begin position="224"/>
        <end position="243"/>
    </location>
</feature>
<keyword evidence="4 9" id="KW-0808">Transferase</keyword>
<comment type="subcellular location">
    <subcellularLocation>
        <location evidence="1">Cell membrane</location>
        <topology evidence="1">Multi-pass membrane protein</topology>
    </subcellularLocation>
</comment>
<dbReference type="RefSeq" id="WP_111147098.1">
    <property type="nucleotide sequence ID" value="NZ_QKRB01000044.1"/>
</dbReference>
<feature type="transmembrane region" description="Helical" evidence="10">
    <location>
        <begin position="317"/>
        <end position="338"/>
    </location>
</feature>
<dbReference type="InterPro" id="IPR028362">
    <property type="entry name" value="AlgI"/>
</dbReference>
<sequence>MLFNSYTFLYGFLPIVLAGYFLLGRFRLIFAARVWLTAASLVFYGWWDVRYVLLISGSIVFNYAAGLLLQRSAVSDTTPRPYYRKGLMIAGVAGNLLLLGWYKYADFLLENVNALTGSAVPLLSLALPLGISFYTFTQIAYVVDSYYGRVRESSLINYTLFVTFFPQLVAGPILHHKEMMPQFRQLRSYKWNWGHIAGGCYMLCIGLFKKVVIADTLAGYANDGFANAVHAVDSWIAVLTYTLQLYFDFSGYTDMAIGIALLFNIRLPQNFNSPYKAVSIQDFWRRWHMTLSRFLRDYIYIPLGGNRKGSIITMRNLMITFLLGGIWHGAGWTFIIWGLLHGIALVVHRLWSMKVRPLPALCGWLLTFLFINLTWVFFRAEDLSEAFRLLKGLTGLNGIGNIGLIQDLPPILLLAILMPIVLLAPNSAERLESLRPSWRAGAAAAILFTIAMLFLNRITPFLYFNF</sequence>
<organism evidence="11 12">
    <name type="scientific">Paenibacillus sambharensis</name>
    <dbReference type="NCBI Taxonomy" id="1803190"/>
    <lineage>
        <taxon>Bacteria</taxon>
        <taxon>Bacillati</taxon>
        <taxon>Bacillota</taxon>
        <taxon>Bacilli</taxon>
        <taxon>Bacillales</taxon>
        <taxon>Paenibacillaceae</taxon>
        <taxon>Paenibacillus</taxon>
    </lineage>
</organism>
<evidence type="ECO:0000313" key="11">
    <source>
        <dbReference type="EMBL" id="PZD95468.1"/>
    </source>
</evidence>
<dbReference type="GO" id="GO:0042121">
    <property type="term" value="P:alginic acid biosynthetic process"/>
    <property type="evidence" value="ECO:0007669"/>
    <property type="project" value="InterPro"/>
</dbReference>
<gene>
    <name evidence="11" type="ORF">DNH61_13110</name>
</gene>
<evidence type="ECO:0000313" key="12">
    <source>
        <dbReference type="Proteomes" id="UP000249522"/>
    </source>
</evidence>
<evidence type="ECO:0000256" key="5">
    <source>
        <dbReference type="ARBA" id="ARBA00022692"/>
    </source>
</evidence>
<dbReference type="Pfam" id="PF03062">
    <property type="entry name" value="MBOAT"/>
    <property type="match status" value="1"/>
</dbReference>
<keyword evidence="5 10" id="KW-0812">Transmembrane</keyword>
<comment type="caution">
    <text evidence="11">The sequence shown here is derived from an EMBL/GenBank/DDBJ whole genome shotgun (WGS) entry which is preliminary data.</text>
</comment>
<dbReference type="InterPro" id="IPR004299">
    <property type="entry name" value="MBOAT_fam"/>
</dbReference>
<feature type="transmembrane region" description="Helical" evidence="10">
    <location>
        <begin position="30"/>
        <end position="47"/>
    </location>
</feature>
<keyword evidence="6 10" id="KW-1133">Transmembrane helix</keyword>
<keyword evidence="7 9" id="KW-0472">Membrane</keyword>
<dbReference type="OrthoDB" id="9805788at2"/>
<feature type="transmembrane region" description="Helical" evidence="10">
    <location>
        <begin position="358"/>
        <end position="378"/>
    </location>
</feature>
<evidence type="ECO:0000256" key="7">
    <source>
        <dbReference type="ARBA" id="ARBA00023136"/>
    </source>
</evidence>
<dbReference type="InterPro" id="IPR051085">
    <property type="entry name" value="MB_O-acyltransferase"/>
</dbReference>
<evidence type="ECO:0000256" key="8">
    <source>
        <dbReference type="ARBA" id="ARBA00023315"/>
    </source>
</evidence>
<keyword evidence="8 9" id="KW-0012">Acyltransferase</keyword>
<feature type="transmembrane region" description="Helical" evidence="10">
    <location>
        <begin position="442"/>
        <end position="464"/>
    </location>
</feature>
<keyword evidence="3 9" id="KW-1003">Cell membrane</keyword>
<evidence type="ECO:0000256" key="3">
    <source>
        <dbReference type="ARBA" id="ARBA00022475"/>
    </source>
</evidence>
<proteinExistence type="inferred from homology"/>
<dbReference type="GO" id="GO:0016746">
    <property type="term" value="F:acyltransferase activity"/>
    <property type="evidence" value="ECO:0007669"/>
    <property type="project" value="UniProtKB-KW"/>
</dbReference>
<dbReference type="PANTHER" id="PTHR13285:SF23">
    <property type="entry name" value="TEICHOIC ACID D-ALANYLTRANSFERASE"/>
    <property type="match status" value="1"/>
</dbReference>
<feature type="transmembrane region" description="Helical" evidence="10">
    <location>
        <begin position="193"/>
        <end position="212"/>
    </location>
</feature>
<dbReference type="EMBL" id="QKRB01000044">
    <property type="protein sequence ID" value="PZD95468.1"/>
    <property type="molecule type" value="Genomic_DNA"/>
</dbReference>